<keyword evidence="1" id="KW-0472">Membrane</keyword>
<name>A0A8J6UER5_9FLAO</name>
<sequence>MLRETLSNDLFTIFLVIGILTIAITKLVAPKRFADFAYVLGNSKYLKIYARDQKFLDKFEALLFLNLILSASVFIYIIYLKTTNTTTIYLDAILKLALGIAIFILVKVILERLIASIFEIEKLTDLYLFQKITYKNYLGLLLIPINALLLYSFPASLNLIYVIIIFLLIINIIGLITSFKAHQSLIKNNLFYFILYLCTLEIAPYVFLYKVFIFN</sequence>
<proteinExistence type="predicted"/>
<organism evidence="2 3">
    <name type="scientific">Aestuariibaculum sediminum</name>
    <dbReference type="NCBI Taxonomy" id="2770637"/>
    <lineage>
        <taxon>Bacteria</taxon>
        <taxon>Pseudomonadati</taxon>
        <taxon>Bacteroidota</taxon>
        <taxon>Flavobacteriia</taxon>
        <taxon>Flavobacteriales</taxon>
        <taxon>Flavobacteriaceae</taxon>
    </lineage>
</organism>
<dbReference type="EMBL" id="JACVXB010000001">
    <property type="protein sequence ID" value="MBD0830941.1"/>
    <property type="molecule type" value="Genomic_DNA"/>
</dbReference>
<feature type="transmembrane region" description="Helical" evidence="1">
    <location>
        <begin position="136"/>
        <end position="153"/>
    </location>
</feature>
<dbReference type="Pfam" id="PF14093">
    <property type="entry name" value="DUF4271"/>
    <property type="match status" value="1"/>
</dbReference>
<accession>A0A8J6UER5</accession>
<evidence type="ECO:0000256" key="1">
    <source>
        <dbReference type="SAM" id="Phobius"/>
    </source>
</evidence>
<dbReference type="InterPro" id="IPR025367">
    <property type="entry name" value="DUF4271"/>
</dbReference>
<gene>
    <name evidence="2" type="ORF">ICJ83_02240</name>
</gene>
<dbReference type="RefSeq" id="WP_188228723.1">
    <property type="nucleotide sequence ID" value="NZ_JACVXB010000001.1"/>
</dbReference>
<keyword evidence="1" id="KW-1133">Transmembrane helix</keyword>
<feature type="transmembrane region" description="Helical" evidence="1">
    <location>
        <begin position="190"/>
        <end position="212"/>
    </location>
</feature>
<evidence type="ECO:0000313" key="2">
    <source>
        <dbReference type="EMBL" id="MBD0830941.1"/>
    </source>
</evidence>
<keyword evidence="3" id="KW-1185">Reference proteome</keyword>
<evidence type="ECO:0000313" key="3">
    <source>
        <dbReference type="Proteomes" id="UP000600588"/>
    </source>
</evidence>
<protein>
    <submittedName>
        <fullName evidence="2">DUF4271 domain-containing protein</fullName>
    </submittedName>
</protein>
<feature type="transmembrane region" description="Helical" evidence="1">
    <location>
        <begin position="61"/>
        <end position="80"/>
    </location>
</feature>
<feature type="transmembrane region" description="Helical" evidence="1">
    <location>
        <begin position="12"/>
        <end position="29"/>
    </location>
</feature>
<feature type="transmembrane region" description="Helical" evidence="1">
    <location>
        <begin position="159"/>
        <end position="178"/>
    </location>
</feature>
<keyword evidence="1" id="KW-0812">Transmembrane</keyword>
<reference evidence="2 3" key="1">
    <citation type="submission" date="2020-09" db="EMBL/GenBank/DDBJ databases">
        <title>TT11 complete genome.</title>
        <authorList>
            <person name="Wu Z."/>
        </authorList>
    </citation>
    <scope>NUCLEOTIDE SEQUENCE [LARGE SCALE GENOMIC DNA]</scope>
    <source>
        <strain evidence="2 3">TT11</strain>
    </source>
</reference>
<dbReference type="Proteomes" id="UP000600588">
    <property type="component" value="Unassembled WGS sequence"/>
</dbReference>
<feature type="transmembrane region" description="Helical" evidence="1">
    <location>
        <begin position="92"/>
        <end position="115"/>
    </location>
</feature>
<comment type="caution">
    <text evidence="2">The sequence shown here is derived from an EMBL/GenBank/DDBJ whole genome shotgun (WGS) entry which is preliminary data.</text>
</comment>
<dbReference type="AlphaFoldDB" id="A0A8J6UER5"/>